<evidence type="ECO:0000256" key="1">
    <source>
        <dbReference type="SAM" id="SignalP"/>
    </source>
</evidence>
<evidence type="ECO:0000313" key="2">
    <source>
        <dbReference type="EMBL" id="GBP69443.1"/>
    </source>
</evidence>
<organism evidence="2 3">
    <name type="scientific">Eumeta variegata</name>
    <name type="common">Bagworm moth</name>
    <name type="synonym">Eumeta japonica</name>
    <dbReference type="NCBI Taxonomy" id="151549"/>
    <lineage>
        <taxon>Eukaryota</taxon>
        <taxon>Metazoa</taxon>
        <taxon>Ecdysozoa</taxon>
        <taxon>Arthropoda</taxon>
        <taxon>Hexapoda</taxon>
        <taxon>Insecta</taxon>
        <taxon>Pterygota</taxon>
        <taxon>Neoptera</taxon>
        <taxon>Endopterygota</taxon>
        <taxon>Lepidoptera</taxon>
        <taxon>Glossata</taxon>
        <taxon>Ditrysia</taxon>
        <taxon>Tineoidea</taxon>
        <taxon>Psychidae</taxon>
        <taxon>Oiketicinae</taxon>
        <taxon>Eumeta</taxon>
    </lineage>
</organism>
<reference evidence="2 3" key="1">
    <citation type="journal article" date="2019" name="Commun. Biol.">
        <title>The bagworm genome reveals a unique fibroin gene that provides high tensile strength.</title>
        <authorList>
            <person name="Kono N."/>
            <person name="Nakamura H."/>
            <person name="Ohtoshi R."/>
            <person name="Tomita M."/>
            <person name="Numata K."/>
            <person name="Arakawa K."/>
        </authorList>
    </citation>
    <scope>NUCLEOTIDE SEQUENCE [LARGE SCALE GENOMIC DNA]</scope>
</reference>
<name>A0A4C1Y226_EUMVA</name>
<sequence>MPSPRMVSLQSVLILTILISLDIKVRKPAYFYEAKSCKYLKDTFLDRELKELDFHNLNPLVVVGPHIYTDDKSIEGKVGAALTEWRDGKETWISIHLLHSFCTIFQTVI</sequence>
<feature type="signal peptide" evidence="1">
    <location>
        <begin position="1"/>
        <end position="20"/>
    </location>
</feature>
<dbReference type="AlphaFoldDB" id="A0A4C1Y226"/>
<dbReference type="OrthoDB" id="411823at2759"/>
<keyword evidence="3" id="KW-1185">Reference proteome</keyword>
<protein>
    <submittedName>
        <fullName evidence="2">Uncharacterized protein</fullName>
    </submittedName>
</protein>
<proteinExistence type="predicted"/>
<dbReference type="Proteomes" id="UP000299102">
    <property type="component" value="Unassembled WGS sequence"/>
</dbReference>
<comment type="caution">
    <text evidence="2">The sequence shown here is derived from an EMBL/GenBank/DDBJ whole genome shotgun (WGS) entry which is preliminary data.</text>
</comment>
<gene>
    <name evidence="2" type="ORF">EVAR_48800_1</name>
</gene>
<keyword evidence="1" id="KW-0732">Signal</keyword>
<dbReference type="EMBL" id="BGZK01001041">
    <property type="protein sequence ID" value="GBP69443.1"/>
    <property type="molecule type" value="Genomic_DNA"/>
</dbReference>
<evidence type="ECO:0000313" key="3">
    <source>
        <dbReference type="Proteomes" id="UP000299102"/>
    </source>
</evidence>
<accession>A0A4C1Y226</accession>
<feature type="chain" id="PRO_5020040837" evidence="1">
    <location>
        <begin position="21"/>
        <end position="109"/>
    </location>
</feature>